<gene>
    <name evidence="1" type="ORF">ABID37_000231</name>
</gene>
<evidence type="ECO:0008006" key="3">
    <source>
        <dbReference type="Google" id="ProtNLM"/>
    </source>
</evidence>
<keyword evidence="2" id="KW-1185">Reference proteome</keyword>
<proteinExistence type="predicted"/>
<accession>A0ABV2MW04</accession>
<evidence type="ECO:0000313" key="1">
    <source>
        <dbReference type="EMBL" id="MET3790047.1"/>
    </source>
</evidence>
<name>A0ABV2MW04_9HYPH</name>
<organism evidence="1 2">
    <name type="scientific">Aquamicrobium terrae</name>
    <dbReference type="NCBI Taxonomy" id="1324945"/>
    <lineage>
        <taxon>Bacteria</taxon>
        <taxon>Pseudomonadati</taxon>
        <taxon>Pseudomonadota</taxon>
        <taxon>Alphaproteobacteria</taxon>
        <taxon>Hyphomicrobiales</taxon>
        <taxon>Phyllobacteriaceae</taxon>
        <taxon>Aquamicrobium</taxon>
    </lineage>
</organism>
<sequence length="79" mass="8676">MAIAAVNHLLVQKGVVSMQEIDAALQAAEASENRSDELPPSYREAIAFPIRLLQLANQCQPEAELPPFSQLTKMVGQMR</sequence>
<evidence type="ECO:0000313" key="2">
    <source>
        <dbReference type="Proteomes" id="UP001549076"/>
    </source>
</evidence>
<protein>
    <recommendedName>
        <fullName evidence="3">DUF4089 domain-containing protein</fullName>
    </recommendedName>
</protein>
<comment type="caution">
    <text evidence="1">The sequence shown here is derived from an EMBL/GenBank/DDBJ whole genome shotgun (WGS) entry which is preliminary data.</text>
</comment>
<dbReference type="Proteomes" id="UP001549076">
    <property type="component" value="Unassembled WGS sequence"/>
</dbReference>
<dbReference type="EMBL" id="JBEPML010000001">
    <property type="protein sequence ID" value="MET3790047.1"/>
    <property type="molecule type" value="Genomic_DNA"/>
</dbReference>
<reference evidence="1 2" key="1">
    <citation type="submission" date="2024-06" db="EMBL/GenBank/DDBJ databases">
        <title>Genomic Encyclopedia of Type Strains, Phase IV (KMG-IV): sequencing the most valuable type-strain genomes for metagenomic binning, comparative biology and taxonomic classification.</title>
        <authorList>
            <person name="Goeker M."/>
        </authorList>
    </citation>
    <scope>NUCLEOTIDE SEQUENCE [LARGE SCALE GENOMIC DNA]</scope>
    <source>
        <strain evidence="1 2">DSM 27865</strain>
    </source>
</reference>